<dbReference type="Proteomes" id="UP000688947">
    <property type="component" value="Unassembled WGS sequence"/>
</dbReference>
<accession>A0A8T1TS52</accession>
<evidence type="ECO:0000313" key="2">
    <source>
        <dbReference type="Proteomes" id="UP000688947"/>
    </source>
</evidence>
<dbReference type="EMBL" id="JAENGZ010002012">
    <property type="protein sequence ID" value="KAG6945250.1"/>
    <property type="molecule type" value="Genomic_DNA"/>
</dbReference>
<protein>
    <submittedName>
        <fullName evidence="1">Uncharacterized protein</fullName>
    </submittedName>
</protein>
<organism evidence="1 2">
    <name type="scientific">Phytophthora cactorum</name>
    <dbReference type="NCBI Taxonomy" id="29920"/>
    <lineage>
        <taxon>Eukaryota</taxon>
        <taxon>Sar</taxon>
        <taxon>Stramenopiles</taxon>
        <taxon>Oomycota</taxon>
        <taxon>Peronosporomycetes</taxon>
        <taxon>Peronosporales</taxon>
        <taxon>Peronosporaceae</taxon>
        <taxon>Phytophthora</taxon>
    </lineage>
</organism>
<dbReference type="AlphaFoldDB" id="A0A8T1TS52"/>
<name>A0A8T1TS52_9STRA</name>
<comment type="caution">
    <text evidence="1">The sequence shown here is derived from an EMBL/GenBank/DDBJ whole genome shotgun (WGS) entry which is preliminary data.</text>
</comment>
<reference evidence="1" key="1">
    <citation type="submission" date="2021-01" db="EMBL/GenBank/DDBJ databases">
        <title>Phytophthora aleatoria, a newly-described species from Pinus radiata is distinct from Phytophthora cactorum isolates based on comparative genomics.</title>
        <authorList>
            <person name="Mcdougal R."/>
            <person name="Panda P."/>
            <person name="Williams N."/>
            <person name="Studholme D.J."/>
        </authorList>
    </citation>
    <scope>NUCLEOTIDE SEQUENCE</scope>
    <source>
        <strain evidence="1">NZFS 3830</strain>
    </source>
</reference>
<sequence length="64" mass="7620">MHTLMKPRRLLNWQEHQSAEAKLKLYKTLSPASIVHFKQSQKSVCFSRFNDTRLCQSDPWLQKC</sequence>
<gene>
    <name evidence="1" type="ORF">JG687_00017404</name>
</gene>
<proteinExistence type="predicted"/>
<evidence type="ECO:0000313" key="1">
    <source>
        <dbReference type="EMBL" id="KAG6945250.1"/>
    </source>
</evidence>